<evidence type="ECO:0000313" key="10">
    <source>
        <dbReference type="Proteomes" id="UP000050525"/>
    </source>
</evidence>
<dbReference type="EMBL" id="AKHW03006633">
    <property type="protein sequence ID" value="KYO19291.1"/>
    <property type="molecule type" value="Genomic_DNA"/>
</dbReference>
<keyword evidence="10" id="KW-1185">Reference proteome</keyword>
<accession>A0A151M496</accession>
<protein>
    <recommendedName>
        <fullName evidence="3">RING-type E3 ubiquitin transferase</fullName>
        <ecNumber evidence="3">2.3.2.27</ecNumber>
    </recommendedName>
</protein>
<dbReference type="GO" id="GO:0005737">
    <property type="term" value="C:cytoplasm"/>
    <property type="evidence" value="ECO:0007669"/>
    <property type="project" value="TreeGrafter"/>
</dbReference>
<feature type="domain" description="COS" evidence="8">
    <location>
        <begin position="92"/>
        <end position="150"/>
    </location>
</feature>
<sequence length="187" mass="20993">MLVAGNDRIQAIVTQMEEICHAIEDNSRRQKQHLSQRFDGLCGVLEERKAELLQAVGREQDGKVQRVRELIRQYGDHLETSSKLVESAIQSMEEPQMAVYLQQSKELIKKIMDMSKISLSSRPEPGYESMDHFSINVDHVAEMLRTIDFQTDPVGEDEAEGPLGLDGGEVANAGPRQKPASSRHGQH</sequence>
<keyword evidence="5" id="KW-0175">Coiled coil</keyword>
<feature type="region of interest" description="Disordered" evidence="7">
    <location>
        <begin position="152"/>
        <end position="187"/>
    </location>
</feature>
<dbReference type="eggNOG" id="KOG2177">
    <property type="taxonomic scope" value="Eukaryota"/>
</dbReference>
<keyword evidence="6" id="KW-0539">Nucleus</keyword>
<evidence type="ECO:0000313" key="9">
    <source>
        <dbReference type="EMBL" id="KYO19291.1"/>
    </source>
</evidence>
<dbReference type="PANTHER" id="PTHR24099">
    <property type="entry name" value="E3 UBIQUITIN-PROTEIN LIGASE TRIM36-RELATED"/>
    <property type="match status" value="1"/>
</dbReference>
<comment type="caution">
    <text evidence="9">The sequence shown here is derived from an EMBL/GenBank/DDBJ whole genome shotgun (WGS) entry which is preliminary data.</text>
</comment>
<dbReference type="GO" id="GO:0061630">
    <property type="term" value="F:ubiquitin protein ligase activity"/>
    <property type="evidence" value="ECO:0007669"/>
    <property type="project" value="UniProtKB-EC"/>
</dbReference>
<gene>
    <name evidence="9" type="primary">TRIM54</name>
    <name evidence="9" type="ORF">Y1Q_0019550</name>
</gene>
<evidence type="ECO:0000256" key="6">
    <source>
        <dbReference type="ARBA" id="ARBA00023242"/>
    </source>
</evidence>
<organism evidence="9 10">
    <name type="scientific">Alligator mississippiensis</name>
    <name type="common">American alligator</name>
    <dbReference type="NCBI Taxonomy" id="8496"/>
    <lineage>
        <taxon>Eukaryota</taxon>
        <taxon>Metazoa</taxon>
        <taxon>Chordata</taxon>
        <taxon>Craniata</taxon>
        <taxon>Vertebrata</taxon>
        <taxon>Euteleostomi</taxon>
        <taxon>Archelosauria</taxon>
        <taxon>Archosauria</taxon>
        <taxon>Crocodylia</taxon>
        <taxon>Alligatoridae</taxon>
        <taxon>Alligatorinae</taxon>
        <taxon>Alligator</taxon>
    </lineage>
</organism>
<dbReference type="Proteomes" id="UP000050525">
    <property type="component" value="Unassembled WGS sequence"/>
</dbReference>
<proteinExistence type="predicted"/>
<dbReference type="PANTHER" id="PTHR24099:SF17">
    <property type="entry name" value="TRIPARTITE MOTIF CONTAINING 55"/>
    <property type="match status" value="1"/>
</dbReference>
<keyword evidence="4" id="KW-0808">Transferase</keyword>
<dbReference type="GO" id="GO:0070507">
    <property type="term" value="P:regulation of microtubule cytoskeleton organization"/>
    <property type="evidence" value="ECO:0007669"/>
    <property type="project" value="TreeGrafter"/>
</dbReference>
<evidence type="ECO:0000256" key="4">
    <source>
        <dbReference type="ARBA" id="ARBA00022679"/>
    </source>
</evidence>
<dbReference type="AlphaFoldDB" id="A0A151M496"/>
<evidence type="ECO:0000256" key="7">
    <source>
        <dbReference type="SAM" id="MobiDB-lite"/>
    </source>
</evidence>
<comment type="subcellular location">
    <subcellularLocation>
        <location evidence="2">Nucleus</location>
    </subcellularLocation>
</comment>
<dbReference type="GO" id="GO:0005634">
    <property type="term" value="C:nucleus"/>
    <property type="evidence" value="ECO:0007669"/>
    <property type="project" value="UniProtKB-SubCell"/>
</dbReference>
<dbReference type="Gene3D" id="1.20.5.170">
    <property type="match status" value="1"/>
</dbReference>
<dbReference type="InterPro" id="IPR050617">
    <property type="entry name" value="E3_ligase_FN3/SPRY"/>
</dbReference>
<name>A0A151M496_ALLMI</name>
<evidence type="ECO:0000256" key="3">
    <source>
        <dbReference type="ARBA" id="ARBA00012483"/>
    </source>
</evidence>
<comment type="catalytic activity">
    <reaction evidence="1">
        <text>S-ubiquitinyl-[E2 ubiquitin-conjugating enzyme]-L-cysteine + [acceptor protein]-L-lysine = [E2 ubiquitin-conjugating enzyme]-L-cysteine + N(6)-ubiquitinyl-[acceptor protein]-L-lysine.</text>
        <dbReference type="EC" id="2.3.2.27"/>
    </reaction>
</comment>
<evidence type="ECO:0000256" key="2">
    <source>
        <dbReference type="ARBA" id="ARBA00004123"/>
    </source>
</evidence>
<evidence type="ECO:0000256" key="1">
    <source>
        <dbReference type="ARBA" id="ARBA00000900"/>
    </source>
</evidence>
<evidence type="ECO:0000259" key="8">
    <source>
        <dbReference type="PROSITE" id="PS51262"/>
    </source>
</evidence>
<dbReference type="EC" id="2.3.2.27" evidence="3"/>
<evidence type="ECO:0000256" key="5">
    <source>
        <dbReference type="ARBA" id="ARBA00023054"/>
    </source>
</evidence>
<dbReference type="InterPro" id="IPR017903">
    <property type="entry name" value="COS_domain"/>
</dbReference>
<reference evidence="9 10" key="1">
    <citation type="journal article" date="2012" name="Genome Biol.">
        <title>Sequencing three crocodilian genomes to illuminate the evolution of archosaurs and amniotes.</title>
        <authorList>
            <person name="St John J.A."/>
            <person name="Braun E.L."/>
            <person name="Isberg S.R."/>
            <person name="Miles L.G."/>
            <person name="Chong A.Y."/>
            <person name="Gongora J."/>
            <person name="Dalzell P."/>
            <person name="Moran C."/>
            <person name="Bed'hom B."/>
            <person name="Abzhanov A."/>
            <person name="Burgess S.C."/>
            <person name="Cooksey A.M."/>
            <person name="Castoe T.A."/>
            <person name="Crawford N.G."/>
            <person name="Densmore L.D."/>
            <person name="Drew J.C."/>
            <person name="Edwards S.V."/>
            <person name="Faircloth B.C."/>
            <person name="Fujita M.K."/>
            <person name="Greenwold M.J."/>
            <person name="Hoffmann F.G."/>
            <person name="Howard J.M."/>
            <person name="Iguchi T."/>
            <person name="Janes D.E."/>
            <person name="Khan S.Y."/>
            <person name="Kohno S."/>
            <person name="de Koning A.J."/>
            <person name="Lance S.L."/>
            <person name="McCarthy F.M."/>
            <person name="McCormack J.E."/>
            <person name="Merchant M.E."/>
            <person name="Peterson D.G."/>
            <person name="Pollock D.D."/>
            <person name="Pourmand N."/>
            <person name="Raney B.J."/>
            <person name="Roessler K.A."/>
            <person name="Sanford J.R."/>
            <person name="Sawyer R.H."/>
            <person name="Schmidt C.J."/>
            <person name="Triplett E.W."/>
            <person name="Tuberville T.D."/>
            <person name="Venegas-Anaya M."/>
            <person name="Howard J.T."/>
            <person name="Jarvis E.D."/>
            <person name="Guillette L.J.Jr."/>
            <person name="Glenn T.C."/>
            <person name="Green R.E."/>
            <person name="Ray D.A."/>
        </authorList>
    </citation>
    <scope>NUCLEOTIDE SEQUENCE [LARGE SCALE GENOMIC DNA]</scope>
    <source>
        <strain evidence="9">KSC_2009_1</strain>
    </source>
</reference>
<dbReference type="PROSITE" id="PS51262">
    <property type="entry name" value="COS"/>
    <property type="match status" value="1"/>
</dbReference>